<keyword evidence="2" id="KW-1185">Reference proteome</keyword>
<sequence>MSAKSAAAMSAVIDGDDLLREILLCLGLSTLLVRAAVVSKRWLRLASDPAFLRRFRARNPPRLLGFFIYNHSPYAPRTDFVPVSADPGLAVAGSAAAESAGLRHLFDCRNGRLLLSVAEEFDGRLAVCYPLSPTRADHALPPLPRTLPCLPGVHTKIIRAFLLPRDGDDGIVFVAFPLPAPETFPVQACVLQSGAWGEAILATAELPAPYPIVTDLMHVHSKLYMATDKGYILRLDLATARMSTMNLPSGIGTNFRLAYKDGSGLFLVHVKGFELGVWCNESDGDGDGAHDWVLVDTIRLVATGDRLEEVLLLAAGDDAGFVLLGRKWSGAISFVDLRRREEEKVDRKMLMFFGRANFFPFTTVWPPVFPAVDEEDDRLCLLPRFCKHTIPCITKSF</sequence>
<name>A0ACD5U2R2_AVESA</name>
<reference evidence="1" key="2">
    <citation type="submission" date="2025-09" db="UniProtKB">
        <authorList>
            <consortium name="EnsemblPlants"/>
        </authorList>
    </citation>
    <scope>IDENTIFICATION</scope>
</reference>
<protein>
    <submittedName>
        <fullName evidence="1">Uncharacterized protein</fullName>
    </submittedName>
</protein>
<evidence type="ECO:0000313" key="1">
    <source>
        <dbReference type="EnsemblPlants" id="AVESA.00010b.r2.1DG0165400.1.CDS"/>
    </source>
</evidence>
<proteinExistence type="predicted"/>
<dbReference type="Proteomes" id="UP001732700">
    <property type="component" value="Chromosome 1D"/>
</dbReference>
<dbReference type="EnsemblPlants" id="AVESA.00010b.r2.1DG0165400.1">
    <property type="protein sequence ID" value="AVESA.00010b.r2.1DG0165400.1.CDS"/>
    <property type="gene ID" value="AVESA.00010b.r2.1DG0165400"/>
</dbReference>
<reference evidence="1" key="1">
    <citation type="submission" date="2021-05" db="EMBL/GenBank/DDBJ databases">
        <authorList>
            <person name="Scholz U."/>
            <person name="Mascher M."/>
            <person name="Fiebig A."/>
        </authorList>
    </citation>
    <scope>NUCLEOTIDE SEQUENCE [LARGE SCALE GENOMIC DNA]</scope>
</reference>
<accession>A0ACD5U2R2</accession>
<evidence type="ECO:0000313" key="2">
    <source>
        <dbReference type="Proteomes" id="UP001732700"/>
    </source>
</evidence>
<organism evidence="1 2">
    <name type="scientific">Avena sativa</name>
    <name type="common">Oat</name>
    <dbReference type="NCBI Taxonomy" id="4498"/>
    <lineage>
        <taxon>Eukaryota</taxon>
        <taxon>Viridiplantae</taxon>
        <taxon>Streptophyta</taxon>
        <taxon>Embryophyta</taxon>
        <taxon>Tracheophyta</taxon>
        <taxon>Spermatophyta</taxon>
        <taxon>Magnoliopsida</taxon>
        <taxon>Liliopsida</taxon>
        <taxon>Poales</taxon>
        <taxon>Poaceae</taxon>
        <taxon>BOP clade</taxon>
        <taxon>Pooideae</taxon>
        <taxon>Poodae</taxon>
        <taxon>Poeae</taxon>
        <taxon>Poeae Chloroplast Group 1 (Aveneae type)</taxon>
        <taxon>Aveninae</taxon>
        <taxon>Avena</taxon>
    </lineage>
</organism>